<evidence type="ECO:0000313" key="13">
    <source>
        <dbReference type="Proteomes" id="UP000298652"/>
    </source>
</evidence>
<feature type="domain" description="Calponin-homology (CH)" evidence="10">
    <location>
        <begin position="138"/>
        <end position="256"/>
    </location>
</feature>
<evidence type="ECO:0000256" key="6">
    <source>
        <dbReference type="ARBA" id="ARBA00023175"/>
    </source>
</evidence>
<evidence type="ECO:0000256" key="2">
    <source>
        <dbReference type="ARBA" id="ARBA00022701"/>
    </source>
</evidence>
<sequence length="1124" mass="124203">MEPSLESIRGRTLRLEHYQVRKRDGSEEEPPPGPATDWGPSVPALAGPTTSYLPPNPRHLGQILFDSIPLFPFRIQTTAAGSPVLLLSSSSSPPPHRRTEEASTCTPTHKAPGCAMTEPPRVSFRDGRLASRKAEEAAWRRHQAASWLQTMVGSFGSSPCPSEQEFVASLRNGIVLCNAINKLQPGAVPKVITNAPCDSQPLTAFQYFENIRNFLVAVQDLKLPSFEASDLDKDNLDAGTVAKIVDCVISLKSYHEWKQAGGANGPIKYMKSPLAVRFSQIQSENVALGPSPSQKRLDLTDPVADTQPSQNVDSNTQEVVDKLQKAIVDCMLSYKENFDQDILKKDPTKLIGAIFANQLGKEQSKRLQLFSPEGLTMENEPVHCIEHSNSQIENKQWLLQAHETELLELKKMFQDVKVEFRSLQTQFQDDMTILGNNIQELSKAAFGYNQAVQENRNLYNMLQELRGNIRVFCRIRPPLHSESISSIEHVGNDGSVMVCDPVKLQNTCKIFQFNKVFGPTTTQDEVYKETQPLIRSVMDGYNVCIFAYGQTGSGKTHTMCGPSGGLPKDFGINYMALNDLFNISTSRADVKYDIRVQMVEIYNEQVRDLLSEDTTSTKLDIRTSSNKGLLNLPDAKICQVQSPSDVINLMQLGEKHRASSSTAMNHRSSRSHSILTVLVNGKDIAGNVNRSSLHLVDLAGSERVDMSEATGERLKEAQHINKSLSCLGDVINALAQKNSHIPYRNSKLTQLLQSSLGGNAKTLIFAHISPEAESYAETLSTLKFAQRASTVELGTAHANKESSEIRELKEQVDTLKKALASKEFEKTSLKLKENAITTERTKQVLDRTPPRSRRLSLENASSGKKAMMPERKIPKSPRSTMSFTRDKSVTHGKECSTDGFHRGNHHKSLIQMSAAFAEDPVREEDEKIICTVDTVEFCQLPSDAFDLLKQSGLNTPEGRSRNVWTEASHGDDISSTAKLEKVMTNTATKKGSHLRKSIQSSIGRLIHGTERRNAQHSAQGAPAKITTNTCHDIAPPVTADIRLRRRQSLTGIPPTAPTMSRRSSLGGKSDISIRISQTSSACAASMYKPLPFSWISWPEQGSNDKRGAKTSPPLNSAAKAKRWL</sequence>
<evidence type="ECO:0008006" key="14">
    <source>
        <dbReference type="Google" id="ProtNLM"/>
    </source>
</evidence>
<dbReference type="PANTHER" id="PTHR47972:SF4">
    <property type="entry name" value="KINESIN-LIKE PROTEIN KIN-14L"/>
    <property type="match status" value="1"/>
</dbReference>
<dbReference type="FunFam" id="1.10.418.10:FF:000073">
    <property type="entry name" value="Kinesin-like protein KIN-14L"/>
    <property type="match status" value="1"/>
</dbReference>
<dbReference type="PRINTS" id="PR00380">
    <property type="entry name" value="KINESINHEAVY"/>
</dbReference>
<evidence type="ECO:0000256" key="1">
    <source>
        <dbReference type="ARBA" id="ARBA00010899"/>
    </source>
</evidence>
<feature type="region of interest" description="Disordered" evidence="9">
    <location>
        <begin position="843"/>
        <end position="902"/>
    </location>
</feature>
<feature type="region of interest" description="Disordered" evidence="9">
    <location>
        <begin position="1050"/>
        <end position="1070"/>
    </location>
</feature>
<dbReference type="SUPFAM" id="SSF47576">
    <property type="entry name" value="Calponin-homology domain, CH-domain"/>
    <property type="match status" value="1"/>
</dbReference>
<feature type="compositionally biased region" description="Basic and acidic residues" evidence="9">
    <location>
        <begin position="884"/>
        <end position="901"/>
    </location>
</feature>
<proteinExistence type="inferred from homology"/>
<dbReference type="Pfam" id="PF00307">
    <property type="entry name" value="CH"/>
    <property type="match status" value="1"/>
</dbReference>
<dbReference type="FunFam" id="3.40.850.10:FF:000103">
    <property type="entry name" value="Kinesin-like protein KIN-14A"/>
    <property type="match status" value="1"/>
</dbReference>
<evidence type="ECO:0000256" key="8">
    <source>
        <dbReference type="SAM" id="Coils"/>
    </source>
</evidence>
<dbReference type="SMART" id="SM00129">
    <property type="entry name" value="KISc"/>
    <property type="match status" value="1"/>
</dbReference>
<comment type="similarity">
    <text evidence="1">Belongs to the TRAFAC class myosin-kinesin ATPase superfamily. Kinesin family. KIN-14 subfamily.</text>
</comment>
<keyword evidence="5 8" id="KW-0175">Coiled coil</keyword>
<dbReference type="Gramene" id="TKW11889">
    <property type="protein sequence ID" value="TKW11889"/>
    <property type="gene ID" value="SEVIR_5G001800v2"/>
</dbReference>
<dbReference type="PROSITE" id="PS50021">
    <property type="entry name" value="CH"/>
    <property type="match status" value="1"/>
</dbReference>
<dbReference type="InterPro" id="IPR001752">
    <property type="entry name" value="Kinesin_motor_dom"/>
</dbReference>
<keyword evidence="13" id="KW-1185">Reference proteome</keyword>
<dbReference type="EMBL" id="CM016556">
    <property type="protein sequence ID" value="TKW11889.1"/>
    <property type="molecule type" value="Genomic_DNA"/>
</dbReference>
<keyword evidence="3 7" id="KW-0547">Nucleotide-binding</keyword>
<evidence type="ECO:0000256" key="9">
    <source>
        <dbReference type="SAM" id="MobiDB-lite"/>
    </source>
</evidence>
<keyword evidence="2" id="KW-0493">Microtubule</keyword>
<evidence type="ECO:0000256" key="4">
    <source>
        <dbReference type="ARBA" id="ARBA00022840"/>
    </source>
</evidence>
<dbReference type="SMART" id="SM00033">
    <property type="entry name" value="CH"/>
    <property type="match status" value="1"/>
</dbReference>
<dbReference type="Pfam" id="PF00225">
    <property type="entry name" value="Kinesin"/>
    <property type="match status" value="1"/>
</dbReference>
<dbReference type="PROSITE" id="PS00411">
    <property type="entry name" value="KINESIN_MOTOR_1"/>
    <property type="match status" value="1"/>
</dbReference>
<evidence type="ECO:0000256" key="3">
    <source>
        <dbReference type="ARBA" id="ARBA00022741"/>
    </source>
</evidence>
<feature type="region of interest" description="Disordered" evidence="9">
    <location>
        <begin position="1"/>
        <end position="48"/>
    </location>
</feature>
<dbReference type="OMA" id="ISYMALN"/>
<feature type="compositionally biased region" description="Basic and acidic residues" evidence="9">
    <location>
        <begin position="13"/>
        <end position="25"/>
    </location>
</feature>
<dbReference type="PANTHER" id="PTHR47972">
    <property type="entry name" value="KINESIN-LIKE PROTEIN KLP-3"/>
    <property type="match status" value="1"/>
</dbReference>
<dbReference type="InterPro" id="IPR027640">
    <property type="entry name" value="Kinesin-like_fam"/>
</dbReference>
<dbReference type="Gene3D" id="3.40.850.10">
    <property type="entry name" value="Kinesin motor domain"/>
    <property type="match status" value="1"/>
</dbReference>
<dbReference type="GO" id="GO:0007018">
    <property type="term" value="P:microtubule-based movement"/>
    <property type="evidence" value="ECO:0007669"/>
    <property type="project" value="InterPro"/>
</dbReference>
<feature type="region of interest" description="Disordered" evidence="9">
    <location>
        <begin position="1100"/>
        <end position="1124"/>
    </location>
</feature>
<dbReference type="InterPro" id="IPR019821">
    <property type="entry name" value="Kinesin_motor_CS"/>
</dbReference>
<dbReference type="GO" id="GO:0003777">
    <property type="term" value="F:microtubule motor activity"/>
    <property type="evidence" value="ECO:0007669"/>
    <property type="project" value="InterPro"/>
</dbReference>
<evidence type="ECO:0000256" key="5">
    <source>
        <dbReference type="ARBA" id="ARBA00023054"/>
    </source>
</evidence>
<keyword evidence="4 7" id="KW-0067">ATP-binding</keyword>
<dbReference type="Proteomes" id="UP000298652">
    <property type="component" value="Chromosome 5"/>
</dbReference>
<dbReference type="PROSITE" id="PS50067">
    <property type="entry name" value="KINESIN_MOTOR_2"/>
    <property type="match status" value="1"/>
</dbReference>
<evidence type="ECO:0000259" key="10">
    <source>
        <dbReference type="PROSITE" id="PS50021"/>
    </source>
</evidence>
<dbReference type="AlphaFoldDB" id="A0A4U6UDZ2"/>
<dbReference type="InterPro" id="IPR027417">
    <property type="entry name" value="P-loop_NTPase"/>
</dbReference>
<dbReference type="GO" id="GO:0005524">
    <property type="term" value="F:ATP binding"/>
    <property type="evidence" value="ECO:0007669"/>
    <property type="project" value="UniProtKB-UniRule"/>
</dbReference>
<feature type="coiled-coil region" evidence="8">
    <location>
        <begin position="798"/>
        <end position="825"/>
    </location>
</feature>
<feature type="domain" description="Kinesin motor" evidence="11">
    <location>
        <begin position="468"/>
        <end position="791"/>
    </location>
</feature>
<feature type="region of interest" description="Disordered" evidence="9">
    <location>
        <begin position="88"/>
        <end position="121"/>
    </location>
</feature>
<protein>
    <recommendedName>
        <fullName evidence="14">Kinesin motor domain-containing protein</fullName>
    </recommendedName>
</protein>
<dbReference type="GO" id="GO:0008017">
    <property type="term" value="F:microtubule binding"/>
    <property type="evidence" value="ECO:0007669"/>
    <property type="project" value="InterPro"/>
</dbReference>
<accession>A0A4U6UDZ2</accession>
<reference evidence="12" key="1">
    <citation type="submission" date="2019-03" db="EMBL/GenBank/DDBJ databases">
        <title>WGS assembly of Setaria viridis.</title>
        <authorList>
            <person name="Huang P."/>
            <person name="Jenkins J."/>
            <person name="Grimwood J."/>
            <person name="Barry K."/>
            <person name="Healey A."/>
            <person name="Mamidi S."/>
            <person name="Sreedasyam A."/>
            <person name="Shu S."/>
            <person name="Feldman M."/>
            <person name="Wu J."/>
            <person name="Yu Y."/>
            <person name="Chen C."/>
            <person name="Johnson J."/>
            <person name="Rokhsar D."/>
            <person name="Baxter I."/>
            <person name="Schmutz J."/>
            <person name="Brutnell T."/>
            <person name="Kellogg E."/>
        </authorList>
    </citation>
    <scope>NUCLEOTIDE SEQUENCE [LARGE SCALE GENOMIC DNA]</scope>
</reference>
<dbReference type="InterPro" id="IPR036961">
    <property type="entry name" value="Kinesin_motor_dom_sf"/>
</dbReference>
<keyword evidence="6 7" id="KW-0505">Motor protein</keyword>
<dbReference type="CDD" id="cd21203">
    <property type="entry name" value="CH_AtKIN14-like"/>
    <property type="match status" value="1"/>
</dbReference>
<gene>
    <name evidence="12" type="ORF">SEVIR_5G001800v2</name>
</gene>
<dbReference type="InterPro" id="IPR036872">
    <property type="entry name" value="CH_dom_sf"/>
</dbReference>
<dbReference type="SUPFAM" id="SSF52540">
    <property type="entry name" value="P-loop containing nucleoside triphosphate hydrolases"/>
    <property type="match status" value="1"/>
</dbReference>
<dbReference type="Gene3D" id="1.10.418.10">
    <property type="entry name" value="Calponin-like domain"/>
    <property type="match status" value="1"/>
</dbReference>
<dbReference type="InterPro" id="IPR001715">
    <property type="entry name" value="CH_dom"/>
</dbReference>
<evidence type="ECO:0000313" key="12">
    <source>
        <dbReference type="EMBL" id="TKW11889.1"/>
    </source>
</evidence>
<name>A0A4U6UDZ2_SETVI</name>
<feature type="binding site" evidence="7">
    <location>
        <begin position="549"/>
        <end position="556"/>
    </location>
    <ligand>
        <name>ATP</name>
        <dbReference type="ChEBI" id="CHEBI:30616"/>
    </ligand>
</feature>
<evidence type="ECO:0000256" key="7">
    <source>
        <dbReference type="PROSITE-ProRule" id="PRU00283"/>
    </source>
</evidence>
<evidence type="ECO:0000259" key="11">
    <source>
        <dbReference type="PROSITE" id="PS50067"/>
    </source>
</evidence>
<organism evidence="12 13">
    <name type="scientific">Setaria viridis</name>
    <name type="common">Green bristlegrass</name>
    <name type="synonym">Setaria italica subsp. viridis</name>
    <dbReference type="NCBI Taxonomy" id="4556"/>
    <lineage>
        <taxon>Eukaryota</taxon>
        <taxon>Viridiplantae</taxon>
        <taxon>Streptophyta</taxon>
        <taxon>Embryophyta</taxon>
        <taxon>Tracheophyta</taxon>
        <taxon>Spermatophyta</taxon>
        <taxon>Magnoliopsida</taxon>
        <taxon>Liliopsida</taxon>
        <taxon>Poales</taxon>
        <taxon>Poaceae</taxon>
        <taxon>PACMAD clade</taxon>
        <taxon>Panicoideae</taxon>
        <taxon>Panicodae</taxon>
        <taxon>Paniceae</taxon>
        <taxon>Cenchrinae</taxon>
        <taxon>Setaria</taxon>
    </lineage>
</organism>
<dbReference type="GO" id="GO:0005874">
    <property type="term" value="C:microtubule"/>
    <property type="evidence" value="ECO:0007669"/>
    <property type="project" value="UniProtKB-KW"/>
</dbReference>